<evidence type="ECO:0000256" key="6">
    <source>
        <dbReference type="ARBA" id="ARBA00023136"/>
    </source>
</evidence>
<evidence type="ECO:0000256" key="3">
    <source>
        <dbReference type="ARBA" id="ARBA00022448"/>
    </source>
</evidence>
<keyword evidence="5" id="KW-0812">Transmembrane</keyword>
<dbReference type="PANTHER" id="PTHR30026">
    <property type="entry name" value="OUTER MEMBRANE PROTEIN TOLC"/>
    <property type="match status" value="1"/>
</dbReference>
<evidence type="ECO:0000256" key="5">
    <source>
        <dbReference type="ARBA" id="ARBA00022692"/>
    </source>
</evidence>
<gene>
    <name evidence="8" type="ORF">FAZ19_21615</name>
</gene>
<comment type="subcellular location">
    <subcellularLocation>
        <location evidence="1">Cell outer membrane</location>
    </subcellularLocation>
</comment>
<keyword evidence="6" id="KW-0472">Membrane</keyword>
<keyword evidence="7" id="KW-0998">Cell outer membrane</keyword>
<dbReference type="SUPFAM" id="SSF56954">
    <property type="entry name" value="Outer membrane efflux proteins (OEP)"/>
    <property type="match status" value="1"/>
</dbReference>
<evidence type="ECO:0000256" key="4">
    <source>
        <dbReference type="ARBA" id="ARBA00022452"/>
    </source>
</evidence>
<dbReference type="InterPro" id="IPR051906">
    <property type="entry name" value="TolC-like"/>
</dbReference>
<name>A0A4V5LX99_9SPHI</name>
<dbReference type="Proteomes" id="UP000309872">
    <property type="component" value="Unassembled WGS sequence"/>
</dbReference>
<dbReference type="EMBL" id="SUKA01000009">
    <property type="protein sequence ID" value="TJY61499.1"/>
    <property type="molecule type" value="Genomic_DNA"/>
</dbReference>
<reference evidence="8 9" key="1">
    <citation type="submission" date="2019-04" db="EMBL/GenBank/DDBJ databases">
        <title>Sphingobacterium olei sp. nov., isolated from oil-contaminated soil.</title>
        <authorList>
            <person name="Liu B."/>
        </authorList>
    </citation>
    <scope>NUCLEOTIDE SEQUENCE [LARGE SCALE GENOMIC DNA]</scope>
    <source>
        <strain evidence="8 9">Y3L14</strain>
    </source>
</reference>
<dbReference type="InterPro" id="IPR003423">
    <property type="entry name" value="OMP_efflux"/>
</dbReference>
<evidence type="ECO:0000313" key="9">
    <source>
        <dbReference type="Proteomes" id="UP000309872"/>
    </source>
</evidence>
<sequence length="497" mass="58774">MCRSGMNYGEISMDFLRIIMSWIIKKQHQRMERNKYVLIVLMWCCSHLCYGQDTLRLSHDEFLAIVKSYHPMAFKYRLQNRMADENIRRERGNFDPVLDGKSGAKTIDGIDYYQQQGVGLNIPTWYGVAVSGSYSYLDGEKLNNSDTRGGLYQVGLTVPLAKNLLYDKRRALLEQAHIARRMTEAEQTLLTNELLLEAENSYWEWVKQYESYRIQRQAVHINRRRMDLVVKTLSYGEQAAIDTTEARAQLQRFELQERDAYFQYLNATQELSLFMWKENREPYDVTQWIIPSEDLDDNVPHHSYPELLDRLDAQSLSRHAALRYYDEKGNILDSDRRLKLQSLLPKVDFTYNFFKKEGYAHNFFPFFDNNYQYGVKLEIPIFLRQARADYNMAKLKIGQNEMDFNFKRQELATKMNRYRNEVINYAGQIDMAKQNANSYEKLLIAEETKYASGESSLFLINSRENKLIEAQEKIIELYLKFLKSYNSLKWMNESFSN</sequence>
<evidence type="ECO:0000256" key="1">
    <source>
        <dbReference type="ARBA" id="ARBA00004442"/>
    </source>
</evidence>
<comment type="caution">
    <text evidence="8">The sequence shown here is derived from an EMBL/GenBank/DDBJ whole genome shotgun (WGS) entry which is preliminary data.</text>
</comment>
<dbReference type="Gene3D" id="1.20.1600.10">
    <property type="entry name" value="Outer membrane efflux proteins (OEP)"/>
    <property type="match status" value="1"/>
</dbReference>
<dbReference type="OrthoDB" id="581172at2"/>
<dbReference type="PANTHER" id="PTHR30026:SF20">
    <property type="entry name" value="OUTER MEMBRANE PROTEIN TOLC"/>
    <property type="match status" value="1"/>
</dbReference>
<dbReference type="GO" id="GO:0015562">
    <property type="term" value="F:efflux transmembrane transporter activity"/>
    <property type="evidence" value="ECO:0007669"/>
    <property type="project" value="InterPro"/>
</dbReference>
<keyword evidence="9" id="KW-1185">Reference proteome</keyword>
<dbReference type="AlphaFoldDB" id="A0A4V5LX99"/>
<dbReference type="GO" id="GO:0015288">
    <property type="term" value="F:porin activity"/>
    <property type="evidence" value="ECO:0007669"/>
    <property type="project" value="TreeGrafter"/>
</dbReference>
<comment type="similarity">
    <text evidence="2">Belongs to the outer membrane factor (OMF) (TC 1.B.17) family.</text>
</comment>
<accession>A0A4V5LX99</accession>
<proteinExistence type="inferred from homology"/>
<evidence type="ECO:0000313" key="8">
    <source>
        <dbReference type="EMBL" id="TJY61499.1"/>
    </source>
</evidence>
<evidence type="ECO:0000256" key="2">
    <source>
        <dbReference type="ARBA" id="ARBA00007613"/>
    </source>
</evidence>
<dbReference type="Pfam" id="PF02321">
    <property type="entry name" value="OEP"/>
    <property type="match status" value="1"/>
</dbReference>
<organism evidence="8 9">
    <name type="scientific">Sphingobacterium alkalisoli</name>
    <dbReference type="NCBI Taxonomy" id="1874115"/>
    <lineage>
        <taxon>Bacteria</taxon>
        <taxon>Pseudomonadati</taxon>
        <taxon>Bacteroidota</taxon>
        <taxon>Sphingobacteriia</taxon>
        <taxon>Sphingobacteriales</taxon>
        <taxon>Sphingobacteriaceae</taxon>
        <taxon>Sphingobacterium</taxon>
    </lineage>
</organism>
<keyword evidence="3" id="KW-0813">Transport</keyword>
<dbReference type="GO" id="GO:1990281">
    <property type="term" value="C:efflux pump complex"/>
    <property type="evidence" value="ECO:0007669"/>
    <property type="project" value="TreeGrafter"/>
</dbReference>
<protein>
    <submittedName>
        <fullName evidence="8">TolC family protein</fullName>
    </submittedName>
</protein>
<keyword evidence="4" id="KW-1134">Transmembrane beta strand</keyword>
<evidence type="ECO:0000256" key="7">
    <source>
        <dbReference type="ARBA" id="ARBA00023237"/>
    </source>
</evidence>
<dbReference type="GO" id="GO:0009279">
    <property type="term" value="C:cell outer membrane"/>
    <property type="evidence" value="ECO:0007669"/>
    <property type="project" value="UniProtKB-SubCell"/>
</dbReference>